<dbReference type="InterPro" id="IPR027275">
    <property type="entry name" value="PRC-brl_dom"/>
</dbReference>
<dbReference type="InterPro" id="IPR011033">
    <property type="entry name" value="PRC_barrel-like_sf"/>
</dbReference>
<dbReference type="RefSeq" id="WP_213946480.1">
    <property type="nucleotide sequence ID" value="NZ_JAHBGI010000018.1"/>
</dbReference>
<dbReference type="PANTHER" id="PTHR36505:SF1">
    <property type="entry name" value="BLR1072 PROTEIN"/>
    <property type="match status" value="1"/>
</dbReference>
<dbReference type="Pfam" id="PF05239">
    <property type="entry name" value="PRC"/>
    <property type="match status" value="1"/>
</dbReference>
<dbReference type="AlphaFoldDB" id="A0AAP2G619"/>
<reference evidence="2 3" key="1">
    <citation type="submission" date="2021-05" db="EMBL/GenBank/DDBJ databases">
        <authorList>
            <person name="Zhang Z.D."/>
            <person name="Osman G."/>
        </authorList>
    </citation>
    <scope>NUCLEOTIDE SEQUENCE [LARGE SCALE GENOMIC DNA]</scope>
    <source>
        <strain evidence="2 3">KCTC 32217</strain>
    </source>
</reference>
<sequence length="128" mass="14302">MDTSNPNPKVMVSSSDVVGTDVRNLQDESVGSIDHLMFYSETGEIAYAVLKVNTGFLNMDSKYFAIPWRALSFTRASSSGEDVITLDVDKEKLENAPGYDTDNPPLGPQTEFVNEIHHYYGIESHHRM</sequence>
<name>A0AAP2G619_9BACT</name>
<dbReference type="PANTHER" id="PTHR36505">
    <property type="entry name" value="BLR1072 PROTEIN"/>
    <property type="match status" value="1"/>
</dbReference>
<keyword evidence="3" id="KW-1185">Reference proteome</keyword>
<dbReference type="Gene3D" id="2.30.30.240">
    <property type="entry name" value="PRC-barrel domain"/>
    <property type="match status" value="1"/>
</dbReference>
<evidence type="ECO:0000259" key="1">
    <source>
        <dbReference type="Pfam" id="PF05239"/>
    </source>
</evidence>
<gene>
    <name evidence="2" type="ORF">KI659_16505</name>
</gene>
<accession>A0AAP2G619</accession>
<protein>
    <submittedName>
        <fullName evidence="2">PRC-barrel domain-containing protein</fullName>
    </submittedName>
</protein>
<dbReference type="EMBL" id="JAHCMY010000015">
    <property type="protein sequence ID" value="MBS9525621.1"/>
    <property type="molecule type" value="Genomic_DNA"/>
</dbReference>
<organism evidence="2 3">
    <name type="scientific">Litoribacter ruber</name>
    <dbReference type="NCBI Taxonomy" id="702568"/>
    <lineage>
        <taxon>Bacteria</taxon>
        <taxon>Pseudomonadati</taxon>
        <taxon>Bacteroidota</taxon>
        <taxon>Cytophagia</taxon>
        <taxon>Cytophagales</taxon>
        <taxon>Cyclobacteriaceae</taxon>
        <taxon>Litoribacter</taxon>
    </lineage>
</organism>
<dbReference type="Proteomes" id="UP001319104">
    <property type="component" value="Unassembled WGS sequence"/>
</dbReference>
<evidence type="ECO:0000313" key="2">
    <source>
        <dbReference type="EMBL" id="MBS9525621.1"/>
    </source>
</evidence>
<dbReference type="SUPFAM" id="SSF50346">
    <property type="entry name" value="PRC-barrel domain"/>
    <property type="match status" value="1"/>
</dbReference>
<evidence type="ECO:0000313" key="3">
    <source>
        <dbReference type="Proteomes" id="UP001319104"/>
    </source>
</evidence>
<proteinExistence type="predicted"/>
<feature type="domain" description="PRC-barrel" evidence="1">
    <location>
        <begin position="11"/>
        <end position="92"/>
    </location>
</feature>
<comment type="caution">
    <text evidence="2">The sequence shown here is derived from an EMBL/GenBank/DDBJ whole genome shotgun (WGS) entry which is preliminary data.</text>
</comment>